<gene>
    <name evidence="2" type="ORF">IQ266_23470</name>
</gene>
<organism evidence="2 3">
    <name type="scientific">Romeriopsis navalis LEGE 11480</name>
    <dbReference type="NCBI Taxonomy" id="2777977"/>
    <lineage>
        <taxon>Bacteria</taxon>
        <taxon>Bacillati</taxon>
        <taxon>Cyanobacteriota</taxon>
        <taxon>Cyanophyceae</taxon>
        <taxon>Leptolyngbyales</taxon>
        <taxon>Leptolyngbyaceae</taxon>
        <taxon>Romeriopsis</taxon>
        <taxon>Romeriopsis navalis</taxon>
    </lineage>
</organism>
<dbReference type="AlphaFoldDB" id="A0A928Z4J8"/>
<evidence type="ECO:0000256" key="1">
    <source>
        <dbReference type="SAM" id="Phobius"/>
    </source>
</evidence>
<keyword evidence="3" id="KW-1185">Reference proteome</keyword>
<evidence type="ECO:0000313" key="3">
    <source>
        <dbReference type="Proteomes" id="UP000625316"/>
    </source>
</evidence>
<keyword evidence="1" id="KW-0472">Membrane</keyword>
<keyword evidence="1" id="KW-0812">Transmembrane</keyword>
<reference evidence="2" key="1">
    <citation type="submission" date="2020-10" db="EMBL/GenBank/DDBJ databases">
        <authorList>
            <person name="Castelo-Branco R."/>
            <person name="Eusebio N."/>
            <person name="Adriana R."/>
            <person name="Vieira A."/>
            <person name="Brugerolle De Fraissinette N."/>
            <person name="Rezende De Castro R."/>
            <person name="Schneider M.P."/>
            <person name="Vasconcelos V."/>
            <person name="Leao P.N."/>
        </authorList>
    </citation>
    <scope>NUCLEOTIDE SEQUENCE</scope>
    <source>
        <strain evidence="2">LEGE 11480</strain>
    </source>
</reference>
<evidence type="ECO:0000313" key="2">
    <source>
        <dbReference type="EMBL" id="MBE9032701.1"/>
    </source>
</evidence>
<dbReference type="EMBL" id="JADEXQ010000120">
    <property type="protein sequence ID" value="MBE9032701.1"/>
    <property type="molecule type" value="Genomic_DNA"/>
</dbReference>
<protein>
    <submittedName>
        <fullName evidence="2">Uncharacterized protein</fullName>
    </submittedName>
</protein>
<accession>A0A928Z4J8</accession>
<proteinExistence type="predicted"/>
<sequence length="179" mass="20614">MLLSLVMGYSGLQATIAGLWLHRAETESEQAAASEEETLTAYDSQEIIDSNETRRSGQRDPRMVGWEFKILRADSDIFHNPATLQAACDEESLAGWILLEKLDDRRLRFKRPIAMREVINPQTLEFDPYRSFYGRSHRWKQQLMLAIGILALLLPAYFSFQLVSQRAGNADRISQPRRR</sequence>
<dbReference type="RefSeq" id="WP_264327519.1">
    <property type="nucleotide sequence ID" value="NZ_JADEXQ010000120.1"/>
</dbReference>
<comment type="caution">
    <text evidence="2">The sequence shown here is derived from an EMBL/GenBank/DDBJ whole genome shotgun (WGS) entry which is preliminary data.</text>
</comment>
<dbReference type="Proteomes" id="UP000625316">
    <property type="component" value="Unassembled WGS sequence"/>
</dbReference>
<name>A0A928Z4J8_9CYAN</name>
<feature type="transmembrane region" description="Helical" evidence="1">
    <location>
        <begin position="143"/>
        <end position="160"/>
    </location>
</feature>
<keyword evidence="1" id="KW-1133">Transmembrane helix</keyword>